<keyword evidence="3" id="KW-1185">Reference proteome</keyword>
<name>A0ABR1BL08_NECAM</name>
<sequence>MRRSSILFVLIAIATLRAEASYYHHNLHGHRLTGHVHHVSAVAPLHYVHHPLLHFHHGHGGLIPFKRKQKGGIAKK</sequence>
<feature type="chain" id="PRO_5046341315" evidence="1">
    <location>
        <begin position="21"/>
        <end position="76"/>
    </location>
</feature>
<proteinExistence type="predicted"/>
<gene>
    <name evidence="2" type="primary">Necator_chrI.g1185</name>
    <name evidence="2" type="ORF">RB195_005059</name>
</gene>
<dbReference type="EMBL" id="JAVFWL010000001">
    <property type="protein sequence ID" value="KAK6727129.1"/>
    <property type="molecule type" value="Genomic_DNA"/>
</dbReference>
<evidence type="ECO:0000313" key="3">
    <source>
        <dbReference type="Proteomes" id="UP001303046"/>
    </source>
</evidence>
<dbReference type="Proteomes" id="UP001303046">
    <property type="component" value="Unassembled WGS sequence"/>
</dbReference>
<feature type="signal peptide" evidence="1">
    <location>
        <begin position="1"/>
        <end position="20"/>
    </location>
</feature>
<protein>
    <submittedName>
        <fullName evidence="2">Uncharacterized protein</fullName>
    </submittedName>
</protein>
<accession>A0ABR1BL08</accession>
<keyword evidence="1" id="KW-0732">Signal</keyword>
<evidence type="ECO:0000313" key="2">
    <source>
        <dbReference type="EMBL" id="KAK6727129.1"/>
    </source>
</evidence>
<comment type="caution">
    <text evidence="2">The sequence shown here is derived from an EMBL/GenBank/DDBJ whole genome shotgun (WGS) entry which is preliminary data.</text>
</comment>
<reference evidence="2 3" key="1">
    <citation type="submission" date="2023-08" db="EMBL/GenBank/DDBJ databases">
        <title>A Necator americanus chromosomal reference genome.</title>
        <authorList>
            <person name="Ilik V."/>
            <person name="Petrzelkova K.J."/>
            <person name="Pardy F."/>
            <person name="Fuh T."/>
            <person name="Niatou-Singa F.S."/>
            <person name="Gouil Q."/>
            <person name="Baker L."/>
            <person name="Ritchie M.E."/>
            <person name="Jex A.R."/>
            <person name="Gazzola D."/>
            <person name="Li H."/>
            <person name="Toshio Fujiwara R."/>
            <person name="Zhan B."/>
            <person name="Aroian R.V."/>
            <person name="Pafco B."/>
            <person name="Schwarz E.M."/>
        </authorList>
    </citation>
    <scope>NUCLEOTIDE SEQUENCE [LARGE SCALE GENOMIC DNA]</scope>
    <source>
        <strain evidence="2 3">Aroian</strain>
        <tissue evidence="2">Whole animal</tissue>
    </source>
</reference>
<organism evidence="2 3">
    <name type="scientific">Necator americanus</name>
    <name type="common">Human hookworm</name>
    <dbReference type="NCBI Taxonomy" id="51031"/>
    <lineage>
        <taxon>Eukaryota</taxon>
        <taxon>Metazoa</taxon>
        <taxon>Ecdysozoa</taxon>
        <taxon>Nematoda</taxon>
        <taxon>Chromadorea</taxon>
        <taxon>Rhabditida</taxon>
        <taxon>Rhabditina</taxon>
        <taxon>Rhabditomorpha</taxon>
        <taxon>Strongyloidea</taxon>
        <taxon>Ancylostomatidae</taxon>
        <taxon>Bunostominae</taxon>
        <taxon>Necator</taxon>
    </lineage>
</organism>
<evidence type="ECO:0000256" key="1">
    <source>
        <dbReference type="SAM" id="SignalP"/>
    </source>
</evidence>